<dbReference type="EMBL" id="QRNG01000001">
    <property type="protein sequence ID" value="RHK27277.1"/>
    <property type="molecule type" value="Genomic_DNA"/>
</dbReference>
<reference evidence="3 4" key="1">
    <citation type="submission" date="2018-08" db="EMBL/GenBank/DDBJ databases">
        <title>A genome reference for cultivated species of the human gut microbiota.</title>
        <authorList>
            <person name="Zou Y."/>
            <person name="Xue W."/>
            <person name="Luo G."/>
        </authorList>
    </citation>
    <scope>NUCLEOTIDE SEQUENCE [LARGE SCALE GENOMIC DNA]</scope>
    <source>
        <strain evidence="3 4">AF45-19</strain>
    </source>
</reference>
<organism evidence="3 4">
    <name type="scientific">Bifidobacterium adolescentis</name>
    <dbReference type="NCBI Taxonomy" id="1680"/>
    <lineage>
        <taxon>Bacteria</taxon>
        <taxon>Bacillati</taxon>
        <taxon>Actinomycetota</taxon>
        <taxon>Actinomycetes</taxon>
        <taxon>Bifidobacteriales</taxon>
        <taxon>Bifidobacteriaceae</taxon>
        <taxon>Bifidobacterium</taxon>
    </lineage>
</organism>
<evidence type="ECO:0000256" key="2">
    <source>
        <dbReference type="SAM" id="Phobius"/>
    </source>
</evidence>
<feature type="transmembrane region" description="Helical" evidence="2">
    <location>
        <begin position="33"/>
        <end position="54"/>
    </location>
</feature>
<sequence>MTTFRFCTKEHRIRMHHQKTGGNRNAGRNTVSVSVAVLLALVMLAAGVCGGFLLTREPEPAAFESTTRAGTLVVQSEPYDDERSVTVTVERSESGSVAAPVGGVVTELRQCASGSSIESGSAFIAVDGQPQLALYLRTPPYRTMTSGMKGGDIAALNAELRRLGYTAPDSDVMTWDTVKAFNALAAHAGTQSATQERQWSIDTSLFAWLPQQKVTVKECQARYGGHVEQGADVLTTTSQPVRATFRRNDSSMLRGDRVMEVNGATFTITDRTADSTDASLLSAIGASNEYRAAQQPSASGQASDTAGSQSDTGQDTASNTINVTYRWKLAKTLNVVSVPPAAMYDVSADSACVVSRGKPVAVHVVASQLGKSMVSVESGASLTSVNVPASTGKACR</sequence>
<evidence type="ECO:0000256" key="1">
    <source>
        <dbReference type="SAM" id="MobiDB-lite"/>
    </source>
</evidence>
<comment type="caution">
    <text evidence="3">The sequence shown here is derived from an EMBL/GenBank/DDBJ whole genome shotgun (WGS) entry which is preliminary data.</text>
</comment>
<keyword evidence="2" id="KW-0472">Membrane</keyword>
<dbReference type="AlphaFoldDB" id="A0A415FWG8"/>
<gene>
    <name evidence="3" type="ORF">DW072_00595</name>
</gene>
<keyword evidence="2" id="KW-1133">Transmembrane helix</keyword>
<name>A0A415FWG8_BIFAD</name>
<evidence type="ECO:0000313" key="3">
    <source>
        <dbReference type="EMBL" id="RHK27277.1"/>
    </source>
</evidence>
<dbReference type="Proteomes" id="UP000285262">
    <property type="component" value="Unassembled WGS sequence"/>
</dbReference>
<feature type="compositionally biased region" description="Low complexity" evidence="1">
    <location>
        <begin position="292"/>
        <end position="303"/>
    </location>
</feature>
<evidence type="ECO:0000313" key="4">
    <source>
        <dbReference type="Proteomes" id="UP000285262"/>
    </source>
</evidence>
<feature type="region of interest" description="Disordered" evidence="1">
    <location>
        <begin position="291"/>
        <end position="317"/>
    </location>
</feature>
<protein>
    <recommendedName>
        <fullName evidence="5">Peptidoglycan-binding domain 1 protein</fullName>
    </recommendedName>
</protein>
<keyword evidence="2" id="KW-0812">Transmembrane</keyword>
<evidence type="ECO:0008006" key="5">
    <source>
        <dbReference type="Google" id="ProtNLM"/>
    </source>
</evidence>
<proteinExistence type="predicted"/>
<accession>A0A415FWG8</accession>
<feature type="compositionally biased region" description="Polar residues" evidence="1">
    <location>
        <begin position="304"/>
        <end position="317"/>
    </location>
</feature>